<comment type="caution">
    <text evidence="1">The sequence shown here is derived from an EMBL/GenBank/DDBJ whole genome shotgun (WGS) entry which is preliminary data.</text>
</comment>
<protein>
    <submittedName>
        <fullName evidence="1">11864_t:CDS:1</fullName>
    </submittedName>
</protein>
<evidence type="ECO:0000313" key="2">
    <source>
        <dbReference type="Proteomes" id="UP000789525"/>
    </source>
</evidence>
<dbReference type="EMBL" id="CAJVPT010039887">
    <property type="protein sequence ID" value="CAG8724024.1"/>
    <property type="molecule type" value="Genomic_DNA"/>
</dbReference>
<feature type="non-terminal residue" evidence="1">
    <location>
        <position position="1"/>
    </location>
</feature>
<dbReference type="Proteomes" id="UP000789525">
    <property type="component" value="Unassembled WGS sequence"/>
</dbReference>
<organism evidence="1 2">
    <name type="scientific">Acaulospora colombiana</name>
    <dbReference type="NCBI Taxonomy" id="27376"/>
    <lineage>
        <taxon>Eukaryota</taxon>
        <taxon>Fungi</taxon>
        <taxon>Fungi incertae sedis</taxon>
        <taxon>Mucoromycota</taxon>
        <taxon>Glomeromycotina</taxon>
        <taxon>Glomeromycetes</taxon>
        <taxon>Diversisporales</taxon>
        <taxon>Acaulosporaceae</taxon>
        <taxon>Acaulospora</taxon>
    </lineage>
</organism>
<keyword evidence="2" id="KW-1185">Reference proteome</keyword>
<accession>A0ACA9PVM4</accession>
<proteinExistence type="predicted"/>
<name>A0ACA9PVM4_9GLOM</name>
<evidence type="ECO:0000313" key="1">
    <source>
        <dbReference type="EMBL" id="CAG8724024.1"/>
    </source>
</evidence>
<feature type="non-terminal residue" evidence="1">
    <location>
        <position position="453"/>
    </location>
</feature>
<gene>
    <name evidence="1" type="ORF">ACOLOM_LOCUS11274</name>
</gene>
<sequence length="453" mass="50944">GSMSLPLELLIEIVKLALVDESGDQFGRIGHDAAWKMPRPNALDKLLAQDSRIDDKIATTFSVPNVMDTRLFMDPSTGFNEQVGTASVNAPKFYAAAKSMRLYVVVIPALYKDVNLLVNVKDVSRLDMTLNQHFLPRVRYIQSLYLWGNTNGPDVLEECNVKFLRECTSLVSLGLYRYPINSTYVSSELVETVLYLMNRGKLACLGFYSPEIVKGGNTFHNYWTVPHILVAISKSETASSRLKSLDFAVWLMPNIRVDWIQSKFPKLESLAIRCSAPATRPMDQWKPSAVLTRLQLNNCNPITPLDIPDLILLFPALCELTVIDLCPSLDRQPFHERYPDGWHLLPNALCNTHQRLDWIYCDHLNANEIQFMGVIPTRILIIIATEVTEIARALEPDPHIFPGLEVLRWDMSIEYGTAIANDTLATDALERWCAARNIEAIEGVKGAYGSCSS</sequence>
<reference evidence="1" key="1">
    <citation type="submission" date="2021-06" db="EMBL/GenBank/DDBJ databases">
        <authorList>
            <person name="Kallberg Y."/>
            <person name="Tangrot J."/>
            <person name="Rosling A."/>
        </authorList>
    </citation>
    <scope>NUCLEOTIDE SEQUENCE</scope>
    <source>
        <strain evidence="1">CL356</strain>
    </source>
</reference>